<keyword evidence="2" id="KW-1185">Reference proteome</keyword>
<gene>
    <name evidence="1" type="ORF">AC812_08230</name>
</gene>
<evidence type="ECO:0008006" key="3">
    <source>
        <dbReference type="Google" id="ProtNLM"/>
    </source>
</evidence>
<dbReference type="Proteomes" id="UP000050514">
    <property type="component" value="Unassembled WGS sequence"/>
</dbReference>
<organism evidence="1 2">
    <name type="scientific">Bellilinea caldifistulae</name>
    <dbReference type="NCBI Taxonomy" id="360411"/>
    <lineage>
        <taxon>Bacteria</taxon>
        <taxon>Bacillati</taxon>
        <taxon>Chloroflexota</taxon>
        <taxon>Anaerolineae</taxon>
        <taxon>Anaerolineales</taxon>
        <taxon>Anaerolineaceae</taxon>
        <taxon>Bellilinea</taxon>
    </lineage>
</organism>
<dbReference type="RefSeq" id="WP_061918368.1">
    <property type="nucleotide sequence ID" value="NZ_DF967971.1"/>
</dbReference>
<dbReference type="EMBL" id="LGHJ01000013">
    <property type="protein sequence ID" value="KPL75940.1"/>
    <property type="molecule type" value="Genomic_DNA"/>
</dbReference>
<dbReference type="STRING" id="360411.AC812_08230"/>
<comment type="caution">
    <text evidence="1">The sequence shown here is derived from an EMBL/GenBank/DDBJ whole genome shotgun (WGS) entry which is preliminary data.</text>
</comment>
<dbReference type="OrthoDB" id="152775at2"/>
<name>A0A0P6X0X5_9CHLR</name>
<evidence type="ECO:0000313" key="2">
    <source>
        <dbReference type="Proteomes" id="UP000050514"/>
    </source>
</evidence>
<proteinExistence type="predicted"/>
<sequence>MIAPVTHILPLAHIRRARMLPGKGRILARVGQEVNAAYVVAEADLPGSHILVDVRRILGLKRVEQAHRLIERKVGERVEKGDILAQTGGLLPKVIRAPADSTIVAIQRGQILLEKPGEHFELKAGLNGVVSEVLSERGVVVETHGALIQGVWGNGQINGGLLQFAVSQPDEEIHRGNLDMSLRGSIVVGGFIHKADALDAAEELPLRGLVLGSISAALISAAQKCSVPIMVTEGFGQIPMNRAAFRLLKTHEKRETSINTSWNPEFGERPEIVVSLPSQGQTPMDVVEFTVGQTVRILSAPHSGEIGTLVAIRPGRVTLPGGLRVQVAEIRLENNQQISLPLTNLDVLE</sequence>
<accession>A0A0P6X0X5</accession>
<dbReference type="AlphaFoldDB" id="A0A0P6X0X5"/>
<evidence type="ECO:0000313" key="1">
    <source>
        <dbReference type="EMBL" id="KPL75940.1"/>
    </source>
</evidence>
<reference evidence="1 2" key="1">
    <citation type="submission" date="2015-07" db="EMBL/GenBank/DDBJ databases">
        <title>Draft genome of Bellilinea caldifistulae DSM 17877.</title>
        <authorList>
            <person name="Hemp J."/>
            <person name="Ward L.M."/>
            <person name="Pace L.A."/>
            <person name="Fischer W.W."/>
        </authorList>
    </citation>
    <scope>NUCLEOTIDE SEQUENCE [LARGE SCALE GENOMIC DNA]</scope>
    <source>
        <strain evidence="1 2">GOMI-1</strain>
    </source>
</reference>
<protein>
    <recommendedName>
        <fullName evidence="3">KOW domain-containing protein</fullName>
    </recommendedName>
</protein>